<dbReference type="Proteomes" id="UP001062846">
    <property type="component" value="Chromosome 2"/>
</dbReference>
<evidence type="ECO:0000313" key="2">
    <source>
        <dbReference type="Proteomes" id="UP001062846"/>
    </source>
</evidence>
<keyword evidence="2" id="KW-1185">Reference proteome</keyword>
<reference evidence="1" key="1">
    <citation type="submission" date="2022-02" db="EMBL/GenBank/DDBJ databases">
        <title>Plant Genome Project.</title>
        <authorList>
            <person name="Zhang R.-G."/>
        </authorList>
    </citation>
    <scope>NUCLEOTIDE SEQUENCE</scope>
    <source>
        <strain evidence="1">AT1</strain>
    </source>
</reference>
<sequence length="179" mass="19631">MKEEVELSLGDSARKRAEKGVEFLKARLQDGLQEKAANVVAKAALRIFEAPHYSPYLPTASFLFLGLTTSGKGKLVKELDNDFVSDDGEKLLFAIDLSEYADSNSLLRLTDALSWSPIVEKAHMSVFTALLSVLDHSMFIDHRGRTVGFRDTVVIVTSDAGNKEIFARLVGHGSSELCV</sequence>
<proteinExistence type="predicted"/>
<accession>A0ACC0PNC9</accession>
<name>A0ACC0PNC9_RHOML</name>
<evidence type="ECO:0000313" key="1">
    <source>
        <dbReference type="EMBL" id="KAI8566018.1"/>
    </source>
</evidence>
<protein>
    <submittedName>
        <fullName evidence="1">Uncharacterized protein</fullName>
    </submittedName>
</protein>
<comment type="caution">
    <text evidence="1">The sequence shown here is derived from an EMBL/GenBank/DDBJ whole genome shotgun (WGS) entry which is preliminary data.</text>
</comment>
<dbReference type="EMBL" id="CM046389">
    <property type="protein sequence ID" value="KAI8566018.1"/>
    <property type="molecule type" value="Genomic_DNA"/>
</dbReference>
<gene>
    <name evidence="1" type="ORF">RHMOL_Rhmol02G0006600</name>
</gene>
<organism evidence="1 2">
    <name type="scientific">Rhododendron molle</name>
    <name type="common">Chinese azalea</name>
    <name type="synonym">Azalea mollis</name>
    <dbReference type="NCBI Taxonomy" id="49168"/>
    <lineage>
        <taxon>Eukaryota</taxon>
        <taxon>Viridiplantae</taxon>
        <taxon>Streptophyta</taxon>
        <taxon>Embryophyta</taxon>
        <taxon>Tracheophyta</taxon>
        <taxon>Spermatophyta</taxon>
        <taxon>Magnoliopsida</taxon>
        <taxon>eudicotyledons</taxon>
        <taxon>Gunneridae</taxon>
        <taxon>Pentapetalae</taxon>
        <taxon>asterids</taxon>
        <taxon>Ericales</taxon>
        <taxon>Ericaceae</taxon>
        <taxon>Ericoideae</taxon>
        <taxon>Rhodoreae</taxon>
        <taxon>Rhododendron</taxon>
    </lineage>
</organism>